<comment type="catalytic activity">
    <reaction evidence="15">
        <text>ATP + H2O + cellular proteinSide 1 = ADP + phosphate + cellular proteinSide 2.</text>
        <dbReference type="EC" id="7.4.2.8"/>
    </reaction>
</comment>
<dbReference type="NCBIfam" id="NF009538">
    <property type="entry name" value="PRK12904.1"/>
    <property type="match status" value="1"/>
</dbReference>
<dbReference type="FunFam" id="1.10.3060.10:FF:000003">
    <property type="entry name" value="Protein translocase subunit SecA"/>
    <property type="match status" value="1"/>
</dbReference>
<feature type="domain" description="Helicase C-terminal" evidence="19">
    <location>
        <begin position="433"/>
        <end position="646"/>
    </location>
</feature>
<dbReference type="Pfam" id="PF07517">
    <property type="entry name" value="SecA_DEAD"/>
    <property type="match status" value="1"/>
</dbReference>
<dbReference type="PROSITE" id="PS51194">
    <property type="entry name" value="HELICASE_CTER"/>
    <property type="match status" value="1"/>
</dbReference>
<dbReference type="InterPro" id="IPR044722">
    <property type="entry name" value="SecA_SF2_C"/>
</dbReference>
<organism evidence="21 22">
    <name type="scientific">Spongiibacter nanhainus</name>
    <dbReference type="NCBI Taxonomy" id="2794344"/>
    <lineage>
        <taxon>Bacteria</taxon>
        <taxon>Pseudomonadati</taxon>
        <taxon>Pseudomonadota</taxon>
        <taxon>Gammaproteobacteria</taxon>
        <taxon>Cellvibrionales</taxon>
        <taxon>Spongiibacteraceae</taxon>
        <taxon>Spongiibacter</taxon>
    </lineage>
</organism>
<gene>
    <name evidence="15 21" type="primary">secA</name>
    <name evidence="21" type="ORF">I6N98_04275</name>
</gene>
<feature type="compositionally biased region" description="Acidic residues" evidence="17">
    <location>
        <begin position="253"/>
        <end position="269"/>
    </location>
</feature>
<evidence type="ECO:0000256" key="13">
    <source>
        <dbReference type="ARBA" id="ARBA00023010"/>
    </source>
</evidence>
<dbReference type="EC" id="7.4.2.8" evidence="15"/>
<dbReference type="NCBIfam" id="TIGR00963">
    <property type="entry name" value="secA"/>
    <property type="match status" value="1"/>
</dbReference>
<dbReference type="InterPro" id="IPR004027">
    <property type="entry name" value="SEC_C_motif"/>
</dbReference>
<keyword evidence="6" id="KW-0997">Cell inner membrane</keyword>
<keyword evidence="11 15" id="KW-0653">Protein transport</keyword>
<evidence type="ECO:0000256" key="4">
    <source>
        <dbReference type="ARBA" id="ARBA00022475"/>
    </source>
</evidence>
<reference evidence="21 22" key="1">
    <citation type="submission" date="2020-12" db="EMBL/GenBank/DDBJ databases">
        <authorList>
            <person name="Shan Y."/>
        </authorList>
    </citation>
    <scope>NUCLEOTIDE SEQUENCE [LARGE SCALE GENOMIC DNA]</scope>
    <source>
        <strain evidence="22">csc3.9</strain>
    </source>
</reference>
<dbReference type="GO" id="GO:0043952">
    <property type="term" value="P:protein transport by the Sec complex"/>
    <property type="evidence" value="ECO:0007669"/>
    <property type="project" value="UniProtKB-ARBA"/>
</dbReference>
<protein>
    <recommendedName>
        <fullName evidence="15 16">Protein translocase subunit SecA</fullName>
        <ecNumber evidence="15">7.4.2.8</ecNumber>
    </recommendedName>
</protein>
<dbReference type="InterPro" id="IPR014018">
    <property type="entry name" value="SecA_motor_DEAD"/>
</dbReference>
<keyword evidence="3 15" id="KW-0813">Transport</keyword>
<dbReference type="PRINTS" id="PR00906">
    <property type="entry name" value="SECA"/>
</dbReference>
<dbReference type="FunFam" id="3.90.1440.10:FF:000001">
    <property type="entry name" value="Preprotein translocase subunit SecA"/>
    <property type="match status" value="1"/>
</dbReference>
<dbReference type="InterPro" id="IPR036266">
    <property type="entry name" value="SecA_Wing/Scaffold_sf"/>
</dbReference>
<dbReference type="InterPro" id="IPR036670">
    <property type="entry name" value="SecA_X-link_sf"/>
</dbReference>
<evidence type="ECO:0000256" key="11">
    <source>
        <dbReference type="ARBA" id="ARBA00022927"/>
    </source>
</evidence>
<keyword evidence="8 15" id="KW-0547">Nucleotide-binding</keyword>
<evidence type="ECO:0000313" key="21">
    <source>
        <dbReference type="EMBL" id="QQD19078.1"/>
    </source>
</evidence>
<feature type="compositionally biased region" description="Basic and acidic residues" evidence="17">
    <location>
        <begin position="898"/>
        <end position="908"/>
    </location>
</feature>
<dbReference type="Pfam" id="PF02810">
    <property type="entry name" value="SEC-C"/>
    <property type="match status" value="1"/>
</dbReference>
<evidence type="ECO:0000313" key="22">
    <source>
        <dbReference type="Proteomes" id="UP000596063"/>
    </source>
</evidence>
<dbReference type="GO" id="GO:0008564">
    <property type="term" value="F:protein-exporting ATPase activity"/>
    <property type="evidence" value="ECO:0007669"/>
    <property type="project" value="UniProtKB-EC"/>
</dbReference>
<dbReference type="GO" id="GO:0065002">
    <property type="term" value="P:intracellular protein transmembrane transport"/>
    <property type="evidence" value="ECO:0007669"/>
    <property type="project" value="UniProtKB-UniRule"/>
</dbReference>
<dbReference type="PROSITE" id="PS01312">
    <property type="entry name" value="SECA"/>
    <property type="match status" value="1"/>
</dbReference>
<dbReference type="GO" id="GO:0005524">
    <property type="term" value="F:ATP binding"/>
    <property type="evidence" value="ECO:0007669"/>
    <property type="project" value="UniProtKB-UniRule"/>
</dbReference>
<evidence type="ECO:0000256" key="6">
    <source>
        <dbReference type="ARBA" id="ARBA00022519"/>
    </source>
</evidence>
<dbReference type="Gene3D" id="3.90.1440.10">
    <property type="entry name" value="SecA, preprotein cross-linking domain"/>
    <property type="match status" value="1"/>
</dbReference>
<keyword evidence="4 15" id="KW-1003">Cell membrane</keyword>
<dbReference type="Pfam" id="PF01043">
    <property type="entry name" value="SecA_PP_bind"/>
    <property type="match status" value="1"/>
</dbReference>
<comment type="similarity">
    <text evidence="2 15 16">Belongs to the SecA family.</text>
</comment>
<keyword evidence="10 15" id="KW-0067">ATP-binding</keyword>
<dbReference type="PROSITE" id="PS51192">
    <property type="entry name" value="HELICASE_ATP_BIND_1"/>
    <property type="match status" value="1"/>
</dbReference>
<evidence type="ECO:0000256" key="17">
    <source>
        <dbReference type="SAM" id="MobiDB-lite"/>
    </source>
</evidence>
<dbReference type="Proteomes" id="UP000596063">
    <property type="component" value="Chromosome"/>
</dbReference>
<dbReference type="FunFam" id="3.40.50.300:FF:000113">
    <property type="entry name" value="Preprotein translocase subunit SecA"/>
    <property type="match status" value="1"/>
</dbReference>
<keyword evidence="7" id="KW-0479">Metal-binding</keyword>
<evidence type="ECO:0000256" key="14">
    <source>
        <dbReference type="ARBA" id="ARBA00023136"/>
    </source>
</evidence>
<keyword evidence="22" id="KW-1185">Reference proteome</keyword>
<evidence type="ECO:0000259" key="19">
    <source>
        <dbReference type="PROSITE" id="PS51194"/>
    </source>
</evidence>
<keyword evidence="5 15" id="KW-0963">Cytoplasm</keyword>
<dbReference type="CDD" id="cd18803">
    <property type="entry name" value="SF2_C_secA"/>
    <property type="match status" value="1"/>
</dbReference>
<evidence type="ECO:0000256" key="15">
    <source>
        <dbReference type="HAMAP-Rule" id="MF_01382"/>
    </source>
</evidence>
<dbReference type="GO" id="GO:0006605">
    <property type="term" value="P:protein targeting"/>
    <property type="evidence" value="ECO:0007669"/>
    <property type="project" value="UniProtKB-UniRule"/>
</dbReference>
<feature type="region of interest" description="Disordered" evidence="17">
    <location>
        <begin position="874"/>
        <end position="928"/>
    </location>
</feature>
<dbReference type="SUPFAM" id="SSF81767">
    <property type="entry name" value="Pre-protein crosslinking domain of SecA"/>
    <property type="match status" value="1"/>
</dbReference>
<dbReference type="GO" id="GO:0031522">
    <property type="term" value="C:cell envelope Sec protein transport complex"/>
    <property type="evidence" value="ECO:0007669"/>
    <property type="project" value="TreeGrafter"/>
</dbReference>
<evidence type="ECO:0000256" key="8">
    <source>
        <dbReference type="ARBA" id="ARBA00022741"/>
    </source>
</evidence>
<dbReference type="Gene3D" id="3.40.50.300">
    <property type="entry name" value="P-loop containing nucleotide triphosphate hydrolases"/>
    <property type="match status" value="2"/>
</dbReference>
<dbReference type="GO" id="GO:0017038">
    <property type="term" value="P:protein import"/>
    <property type="evidence" value="ECO:0007669"/>
    <property type="project" value="InterPro"/>
</dbReference>
<dbReference type="InterPro" id="IPR011116">
    <property type="entry name" value="SecA_Wing/Scaffold"/>
</dbReference>
<comment type="subunit">
    <text evidence="15">Monomer and homodimer. Part of the essential Sec protein translocation apparatus which comprises SecA, SecYEG and auxiliary proteins SecDF-YajC and YidC.</text>
</comment>
<feature type="binding site" evidence="15">
    <location>
        <position position="87"/>
    </location>
    <ligand>
        <name>ATP</name>
        <dbReference type="ChEBI" id="CHEBI:30616"/>
    </ligand>
</feature>
<dbReference type="EMBL" id="CP066167">
    <property type="protein sequence ID" value="QQD19078.1"/>
    <property type="molecule type" value="Genomic_DNA"/>
</dbReference>
<sequence>MITSVAKKIFGSKNDRELKRMRKIVARINAQEEAMTALSDADLTAKTVEFRSRLDGGETLDQILPEAFAVAREASRRVLGMRHFDVQLIGGIAMHEGKIAEMRTGEGKTLVATLPVYLNALTGKGVFVVTVNDYLAHRDANWMRPLYEFLGLSVGVIRSGQTGDDKRAAYQADISYGTNNEFGFDYLRDNMAFALADRFQRGLNFAIVDEVDSILIDEARTPLIISGPAEDSSALYKQINRFIPSLKPVTEPSFDDDEGAENQGDDEPSFEGHYTIDEKLRQVELTEAGHQQVEELLIKEGLLEEGDSLYSASNLNLLHHVNAALRAHVLFHNNIEYIVQNDQVVLIDEHTGRTMPGRRLSEGLHQAIEAKEGVTVQAESQTLASTTFQNYFRLFDKLAGMTGTADTEAFEFRQIYGLDVVAIPTNKPSARKDLNDLVYLTKEEKYDAIVEDVRQLLESGAPVLVGTASIETSEEMSRRFEQAGLSHKVLNAKYHEQEAEIIAQAGRPGVVTIATNMAGRGTDIVLGGSVDAELEKLDNPSDAVVEELREAWKQRHEKVIQAGGLHIIGTERHESRRIDNQLRGRAGRQGDPGVSRFYLSLEDSLMRIFASDRVRGIMQALGLEKGEAIEHRMVTNAIEKAQRKVEGRNFDIRKQLLEYDDVANDQRQIIYQQRNELLESEDITDMLNNIRADVVFEVVAEYMPPQSMEEQWDIAGLERRLESDFSVKLPVQQWLDEDKKLNEEGVRQRILEAVEQAYQAKCDAVGPDMRKIERHIMLQVLDTLWKEHLSTMDHLRHGIHLRGYAQKNPKQEYKREAFALFQQMLESLKHEVVRFLSHLQLQQDENAEALEQQRREEAARRAMEFQHAEASAIEADEAPQPDAAQSQDQQGPANKPETFVREGRKVGRNEPCPCGSGKKYKQCHGKLS</sequence>
<evidence type="ECO:0000259" key="20">
    <source>
        <dbReference type="PROSITE" id="PS51196"/>
    </source>
</evidence>
<dbReference type="InterPro" id="IPR011115">
    <property type="entry name" value="SecA_DEAD"/>
</dbReference>
<dbReference type="PANTHER" id="PTHR30612">
    <property type="entry name" value="SECA INNER MEMBRANE COMPONENT OF SEC PROTEIN SECRETION SYSTEM"/>
    <property type="match status" value="1"/>
</dbReference>
<dbReference type="InterPro" id="IPR014001">
    <property type="entry name" value="Helicase_ATP-bd"/>
</dbReference>
<evidence type="ECO:0000256" key="1">
    <source>
        <dbReference type="ARBA" id="ARBA00001947"/>
    </source>
</evidence>
<keyword evidence="13 15" id="KW-0811">Translocation</keyword>
<dbReference type="GO" id="GO:0005886">
    <property type="term" value="C:plasma membrane"/>
    <property type="evidence" value="ECO:0007669"/>
    <property type="project" value="UniProtKB-SubCell"/>
</dbReference>
<dbReference type="Pfam" id="PF21090">
    <property type="entry name" value="P-loop_SecA"/>
    <property type="match status" value="1"/>
</dbReference>
<evidence type="ECO:0000256" key="12">
    <source>
        <dbReference type="ARBA" id="ARBA00022967"/>
    </source>
</evidence>
<feature type="compositionally biased region" description="Basic residues" evidence="17">
    <location>
        <begin position="918"/>
        <end position="928"/>
    </location>
</feature>
<dbReference type="InterPro" id="IPR000185">
    <property type="entry name" value="SecA"/>
</dbReference>
<keyword evidence="9" id="KW-0862">Zinc</keyword>
<dbReference type="SUPFAM" id="SSF81886">
    <property type="entry name" value="Helical scaffold and wing domains of SecA"/>
    <property type="match status" value="1"/>
</dbReference>
<feature type="compositionally biased region" description="Low complexity" evidence="17">
    <location>
        <begin position="880"/>
        <end position="893"/>
    </location>
</feature>
<dbReference type="GO" id="GO:0005829">
    <property type="term" value="C:cytosol"/>
    <property type="evidence" value="ECO:0007669"/>
    <property type="project" value="TreeGrafter"/>
</dbReference>
<dbReference type="SMART" id="SM00958">
    <property type="entry name" value="SecA_PP_bind"/>
    <property type="match status" value="1"/>
</dbReference>
<evidence type="ECO:0000256" key="5">
    <source>
        <dbReference type="ARBA" id="ARBA00022490"/>
    </source>
</evidence>
<feature type="binding site" evidence="15">
    <location>
        <position position="523"/>
    </location>
    <ligand>
        <name>ATP</name>
        <dbReference type="ChEBI" id="CHEBI:30616"/>
    </ligand>
</feature>
<dbReference type="GO" id="GO:0046872">
    <property type="term" value="F:metal ion binding"/>
    <property type="evidence" value="ECO:0007669"/>
    <property type="project" value="UniProtKB-KW"/>
</dbReference>
<dbReference type="InterPro" id="IPR027417">
    <property type="entry name" value="P-loop_NTPase"/>
</dbReference>
<evidence type="ECO:0000256" key="9">
    <source>
        <dbReference type="ARBA" id="ARBA00022833"/>
    </source>
</evidence>
<dbReference type="PANTHER" id="PTHR30612:SF0">
    <property type="entry name" value="CHLOROPLAST PROTEIN-TRANSPORTING ATPASE"/>
    <property type="match status" value="1"/>
</dbReference>
<dbReference type="SUPFAM" id="SSF52540">
    <property type="entry name" value="P-loop containing nucleoside triphosphate hydrolases"/>
    <property type="match status" value="2"/>
</dbReference>
<comment type="cofactor">
    <cofactor evidence="1">
        <name>Zn(2+)</name>
        <dbReference type="ChEBI" id="CHEBI:29105"/>
    </cofactor>
</comment>
<accession>A0A7T4R268</accession>
<feature type="domain" description="SecA family profile" evidence="20">
    <location>
        <begin position="3"/>
        <end position="630"/>
    </location>
</feature>
<keyword evidence="14 15" id="KW-0472">Membrane</keyword>
<proteinExistence type="inferred from homology"/>
<dbReference type="Gene3D" id="1.10.3060.10">
    <property type="entry name" value="Helical scaffold and wing domains of SecA"/>
    <property type="match status" value="1"/>
</dbReference>
<dbReference type="PROSITE" id="PS51196">
    <property type="entry name" value="SECA_MOTOR_DEAD"/>
    <property type="match status" value="1"/>
</dbReference>
<evidence type="ECO:0000256" key="16">
    <source>
        <dbReference type="RuleBase" id="RU003874"/>
    </source>
</evidence>
<dbReference type="InterPro" id="IPR020937">
    <property type="entry name" value="SecA_CS"/>
</dbReference>
<dbReference type="Pfam" id="PF07516">
    <property type="entry name" value="SecA_SW"/>
    <property type="match status" value="1"/>
</dbReference>
<evidence type="ECO:0000256" key="3">
    <source>
        <dbReference type="ARBA" id="ARBA00022448"/>
    </source>
</evidence>
<feature type="region of interest" description="Disordered" evidence="17">
    <location>
        <begin position="247"/>
        <end position="271"/>
    </location>
</feature>
<comment type="subcellular location">
    <subcellularLocation>
        <location evidence="15">Cell membrane</location>
        <topology evidence="15">Peripheral membrane protein</topology>
        <orientation evidence="15">Cytoplasmic side</orientation>
    </subcellularLocation>
    <subcellularLocation>
        <location evidence="15">Cytoplasm</location>
    </subcellularLocation>
    <text evidence="15">Distribution is 50-50.</text>
</comment>
<dbReference type="InterPro" id="IPR011130">
    <property type="entry name" value="SecA_preprotein_X-link_dom"/>
</dbReference>
<evidence type="ECO:0000256" key="10">
    <source>
        <dbReference type="ARBA" id="ARBA00022840"/>
    </source>
</evidence>
<dbReference type="HAMAP" id="MF_01382">
    <property type="entry name" value="SecA"/>
    <property type="match status" value="1"/>
</dbReference>
<evidence type="ECO:0000259" key="18">
    <source>
        <dbReference type="PROSITE" id="PS51192"/>
    </source>
</evidence>
<comment type="function">
    <text evidence="15">Part of the Sec protein translocase complex. Interacts with the SecYEG preprotein conducting channel. Has a central role in coupling the hydrolysis of ATP to the transfer of proteins into and across the cell membrane, serving both as a receptor for the preprotein-SecB complex and as an ATP-driven molecular motor driving the stepwise translocation of polypeptide chains across the membrane.</text>
</comment>
<name>A0A7T4R268_9GAMM</name>
<evidence type="ECO:0000256" key="2">
    <source>
        <dbReference type="ARBA" id="ARBA00007650"/>
    </source>
</evidence>
<feature type="domain" description="Helicase ATP-binding" evidence="18">
    <location>
        <begin position="89"/>
        <end position="247"/>
    </location>
</feature>
<dbReference type="AlphaFoldDB" id="A0A7T4R268"/>
<evidence type="ECO:0000256" key="7">
    <source>
        <dbReference type="ARBA" id="ARBA00022723"/>
    </source>
</evidence>
<keyword evidence="12 15" id="KW-1278">Translocase</keyword>
<dbReference type="InterPro" id="IPR001650">
    <property type="entry name" value="Helicase_C-like"/>
</dbReference>
<dbReference type="KEGG" id="snan:I6N98_04275"/>
<dbReference type="CDD" id="cd17928">
    <property type="entry name" value="DEXDc_SecA"/>
    <property type="match status" value="1"/>
</dbReference>
<feature type="binding site" evidence="15">
    <location>
        <begin position="105"/>
        <end position="109"/>
    </location>
    <ligand>
        <name>ATP</name>
        <dbReference type="ChEBI" id="CHEBI:30616"/>
    </ligand>
</feature>
<dbReference type="RefSeq" id="WP_198570563.1">
    <property type="nucleotide sequence ID" value="NZ_CP066167.1"/>
</dbReference>
<dbReference type="SMART" id="SM00957">
    <property type="entry name" value="SecA_DEAD"/>
    <property type="match status" value="1"/>
</dbReference>